<keyword evidence="2" id="KW-1185">Reference proteome</keyword>
<dbReference type="AlphaFoldDB" id="A0A5B7FTM0"/>
<name>A0A5B7FTM0_PORTR</name>
<organism evidence="1 2">
    <name type="scientific">Portunus trituberculatus</name>
    <name type="common">Swimming crab</name>
    <name type="synonym">Neptunus trituberculatus</name>
    <dbReference type="NCBI Taxonomy" id="210409"/>
    <lineage>
        <taxon>Eukaryota</taxon>
        <taxon>Metazoa</taxon>
        <taxon>Ecdysozoa</taxon>
        <taxon>Arthropoda</taxon>
        <taxon>Crustacea</taxon>
        <taxon>Multicrustacea</taxon>
        <taxon>Malacostraca</taxon>
        <taxon>Eumalacostraca</taxon>
        <taxon>Eucarida</taxon>
        <taxon>Decapoda</taxon>
        <taxon>Pleocyemata</taxon>
        <taxon>Brachyura</taxon>
        <taxon>Eubrachyura</taxon>
        <taxon>Portunoidea</taxon>
        <taxon>Portunidae</taxon>
        <taxon>Portuninae</taxon>
        <taxon>Portunus</taxon>
    </lineage>
</organism>
<proteinExistence type="predicted"/>
<dbReference type="EMBL" id="VSRR010008217">
    <property type="protein sequence ID" value="MPC48318.1"/>
    <property type="molecule type" value="Genomic_DNA"/>
</dbReference>
<comment type="caution">
    <text evidence="1">The sequence shown here is derived from an EMBL/GenBank/DDBJ whole genome shotgun (WGS) entry which is preliminary data.</text>
</comment>
<dbReference type="Proteomes" id="UP000324222">
    <property type="component" value="Unassembled WGS sequence"/>
</dbReference>
<evidence type="ECO:0000313" key="1">
    <source>
        <dbReference type="EMBL" id="MPC48318.1"/>
    </source>
</evidence>
<protein>
    <submittedName>
        <fullName evidence="1">Uncharacterized protein</fullName>
    </submittedName>
</protein>
<accession>A0A5B7FTM0</accession>
<sequence length="98" mass="11009">MTSPFISRVHCEKEGRKERREEELGCRAPLVETQSWDTPHTLISVLINRSTLSSRRCPETQHCVQTSAPAELDHRVSCSSSSAAHSLDRKTLRAPLIV</sequence>
<gene>
    <name evidence="1" type="ORF">E2C01_042087</name>
</gene>
<evidence type="ECO:0000313" key="2">
    <source>
        <dbReference type="Proteomes" id="UP000324222"/>
    </source>
</evidence>
<reference evidence="1 2" key="1">
    <citation type="submission" date="2019-05" db="EMBL/GenBank/DDBJ databases">
        <title>Another draft genome of Portunus trituberculatus and its Hox gene families provides insights of decapod evolution.</title>
        <authorList>
            <person name="Jeong J.-H."/>
            <person name="Song I."/>
            <person name="Kim S."/>
            <person name="Choi T."/>
            <person name="Kim D."/>
            <person name="Ryu S."/>
            <person name="Kim W."/>
        </authorList>
    </citation>
    <scope>NUCLEOTIDE SEQUENCE [LARGE SCALE GENOMIC DNA]</scope>
    <source>
        <tissue evidence="1">Muscle</tissue>
    </source>
</reference>